<dbReference type="SUPFAM" id="SSF54427">
    <property type="entry name" value="NTF2-like"/>
    <property type="match status" value="1"/>
</dbReference>
<keyword evidence="5" id="KW-1185">Reference proteome</keyword>
<dbReference type="InterPro" id="IPR032710">
    <property type="entry name" value="NTF2-like_dom_sf"/>
</dbReference>
<dbReference type="AlphaFoldDB" id="A0A8J3JDN7"/>
<sequence>MARPQNKPATCPCGSGQGYADCCGRWHRGADAPTAEQLMRSRFSAFALGEPAYLLRTWHPTTRPRELDLTGGPRYTRLEVLAAERGSMFDTEGTVLFRAHYRDGGRPGVLEEHSRFLREGGRWYYVAPI</sequence>
<accession>A0A8J3JDN7</accession>
<dbReference type="InterPro" id="IPR004027">
    <property type="entry name" value="SEC_C_motif"/>
</dbReference>
<dbReference type="Pfam" id="PF17775">
    <property type="entry name" value="YchJ_M-like"/>
    <property type="match status" value="1"/>
</dbReference>
<dbReference type="Proteomes" id="UP000601223">
    <property type="component" value="Unassembled WGS sequence"/>
</dbReference>
<comment type="caution">
    <text evidence="4">The sequence shown here is derived from an EMBL/GenBank/DDBJ whole genome shotgun (WGS) entry which is preliminary data.</text>
</comment>
<name>A0A8J3JDN7_9ACTN</name>
<dbReference type="EMBL" id="BONF01000026">
    <property type="protein sequence ID" value="GIF83012.1"/>
    <property type="molecule type" value="Genomic_DNA"/>
</dbReference>
<dbReference type="PANTHER" id="PTHR33747">
    <property type="entry name" value="UPF0225 PROTEIN SCO1677"/>
    <property type="match status" value="1"/>
</dbReference>
<gene>
    <name evidence="4" type="ORF">Cba03nite_43610</name>
</gene>
<dbReference type="InterPro" id="IPR048469">
    <property type="entry name" value="YchJ-like_M"/>
</dbReference>
<comment type="similarity">
    <text evidence="1 2">Belongs to the UPF0225 family.</text>
</comment>
<evidence type="ECO:0000259" key="3">
    <source>
        <dbReference type="Pfam" id="PF17775"/>
    </source>
</evidence>
<dbReference type="Pfam" id="PF02810">
    <property type="entry name" value="SEC-C"/>
    <property type="match status" value="1"/>
</dbReference>
<organism evidence="4 5">
    <name type="scientific">Catellatospora bangladeshensis</name>
    <dbReference type="NCBI Taxonomy" id="310355"/>
    <lineage>
        <taxon>Bacteria</taxon>
        <taxon>Bacillati</taxon>
        <taxon>Actinomycetota</taxon>
        <taxon>Actinomycetes</taxon>
        <taxon>Micromonosporales</taxon>
        <taxon>Micromonosporaceae</taxon>
        <taxon>Catellatospora</taxon>
    </lineage>
</organism>
<evidence type="ECO:0000256" key="1">
    <source>
        <dbReference type="ARBA" id="ARBA00010839"/>
    </source>
</evidence>
<dbReference type="Gene3D" id="3.10.450.50">
    <property type="match status" value="1"/>
</dbReference>
<evidence type="ECO:0000256" key="2">
    <source>
        <dbReference type="HAMAP-Rule" id="MF_00612"/>
    </source>
</evidence>
<proteinExistence type="inferred from homology"/>
<dbReference type="InterPro" id="IPR023006">
    <property type="entry name" value="YchJ-like"/>
</dbReference>
<evidence type="ECO:0000313" key="5">
    <source>
        <dbReference type="Proteomes" id="UP000601223"/>
    </source>
</evidence>
<protein>
    <recommendedName>
        <fullName evidence="2">UPF0225 protein Cba03nite_43610</fullName>
    </recommendedName>
</protein>
<dbReference type="PANTHER" id="PTHR33747:SF1">
    <property type="entry name" value="ADENYLATE CYCLASE-ASSOCIATED CAP C-TERMINAL DOMAIN-CONTAINING PROTEIN"/>
    <property type="match status" value="1"/>
</dbReference>
<reference evidence="4 5" key="1">
    <citation type="submission" date="2021-01" db="EMBL/GenBank/DDBJ databases">
        <title>Whole genome shotgun sequence of Catellatospora bangladeshensis NBRC 107357.</title>
        <authorList>
            <person name="Komaki H."/>
            <person name="Tamura T."/>
        </authorList>
    </citation>
    <scope>NUCLEOTIDE SEQUENCE [LARGE SCALE GENOMIC DNA]</scope>
    <source>
        <strain evidence="4 5">NBRC 107357</strain>
    </source>
</reference>
<dbReference type="RefSeq" id="WP_203749158.1">
    <property type="nucleotide sequence ID" value="NZ_BONF01000026.1"/>
</dbReference>
<evidence type="ECO:0000313" key="4">
    <source>
        <dbReference type="EMBL" id="GIF83012.1"/>
    </source>
</evidence>
<feature type="domain" description="YchJ-like middle NTF2-like" evidence="3">
    <location>
        <begin position="34"/>
        <end position="127"/>
    </location>
</feature>
<dbReference type="HAMAP" id="MF_00612">
    <property type="entry name" value="UPF0225"/>
    <property type="match status" value="1"/>
</dbReference>